<sequence>MHLCHTRTHLTCVSKSKFLKIRRDMLDLQNTCYLGLTDVSKEALLPFLHHQQAFYLQFGEPPALKNTRNNIASLITRFEKACERLQDRDPLLPVLETVETRPNIPISQSISEDNQTTHLSEVLNSITATQPQTIFATSIITQASRMFAEEYESVTSGKLQPHLGRLTEGIKLMNTIKRDLTPRWGGDPRDRF</sequence>
<dbReference type="AlphaFoldDB" id="A0A436ZYK3"/>
<dbReference type="EMBL" id="SAEB01000007">
    <property type="protein sequence ID" value="RVD83793.1"/>
    <property type="molecule type" value="Genomic_DNA"/>
</dbReference>
<name>A0A436ZYK3_ARTFL</name>
<dbReference type="GeneID" id="93587881"/>
<accession>A0A436ZYK3</accession>
<dbReference type="Proteomes" id="UP000283090">
    <property type="component" value="Unassembled WGS sequence"/>
</dbReference>
<dbReference type="VEuPathDB" id="FungiDB:DFL_005570"/>
<reference evidence="1 2" key="1">
    <citation type="submission" date="2019-01" db="EMBL/GenBank/DDBJ databases">
        <title>Intercellular communication is required for trap formation in the nematode-trapping fungus Duddingtonia flagrans.</title>
        <authorList>
            <person name="Youssar L."/>
            <person name="Wernet V."/>
            <person name="Hensel N."/>
            <person name="Hildebrandt H.-G."/>
            <person name="Fischer R."/>
        </authorList>
    </citation>
    <scope>NUCLEOTIDE SEQUENCE [LARGE SCALE GENOMIC DNA]</scope>
    <source>
        <strain evidence="1 2">CBS H-5679</strain>
    </source>
</reference>
<protein>
    <submittedName>
        <fullName evidence="1">Uncharacterized protein</fullName>
    </submittedName>
</protein>
<comment type="caution">
    <text evidence="1">The sequence shown here is derived from an EMBL/GenBank/DDBJ whole genome shotgun (WGS) entry which is preliminary data.</text>
</comment>
<organism evidence="1 2">
    <name type="scientific">Arthrobotrys flagrans</name>
    <name type="common">Nematode-trapping fungus</name>
    <name type="synonym">Trichothecium flagrans</name>
    <dbReference type="NCBI Taxonomy" id="97331"/>
    <lineage>
        <taxon>Eukaryota</taxon>
        <taxon>Fungi</taxon>
        <taxon>Dikarya</taxon>
        <taxon>Ascomycota</taxon>
        <taxon>Pezizomycotina</taxon>
        <taxon>Orbiliomycetes</taxon>
        <taxon>Orbiliales</taxon>
        <taxon>Orbiliaceae</taxon>
        <taxon>Arthrobotrys</taxon>
    </lineage>
</organism>
<evidence type="ECO:0000313" key="2">
    <source>
        <dbReference type="Proteomes" id="UP000283090"/>
    </source>
</evidence>
<proteinExistence type="predicted"/>
<gene>
    <name evidence="1" type="ORF">DFL_005570</name>
</gene>
<evidence type="ECO:0000313" key="1">
    <source>
        <dbReference type="EMBL" id="RVD83793.1"/>
    </source>
</evidence>
<dbReference type="RefSeq" id="XP_067489337.1">
    <property type="nucleotide sequence ID" value="XM_067634848.1"/>
</dbReference>
<keyword evidence="2" id="KW-1185">Reference proteome</keyword>